<evidence type="ECO:0000313" key="1">
    <source>
        <dbReference type="EMBL" id="VTU06846.1"/>
    </source>
</evidence>
<sequence length="118" mass="13211">MANIQRFHVSGRYCEVAIHHHIAYFAGQVPENTPNGTAFEQTQDVLNLIDKLLAEIGSHKANILSAQIFLADMADYAEMNRAWDAWVDKENAPCRACVEAKLALPEWKVEIVITAAME</sequence>
<dbReference type="RefSeq" id="WP_135709443.1">
    <property type="nucleotide sequence ID" value="NZ_CABFKI010000003.1"/>
</dbReference>
<gene>
    <name evidence="1" type="primary">yabJ</name>
    <name evidence="1" type="ORF">SAMEA1410922_00590</name>
</gene>
<dbReference type="EMBL" id="CABFKI010000003">
    <property type="protein sequence ID" value="VTU06846.1"/>
    <property type="molecule type" value="Genomic_DNA"/>
</dbReference>
<accession>A0ABY6TKF0</accession>
<dbReference type="SUPFAM" id="SSF55298">
    <property type="entry name" value="YjgF-like"/>
    <property type="match status" value="1"/>
</dbReference>
<proteinExistence type="predicted"/>
<evidence type="ECO:0000313" key="2">
    <source>
        <dbReference type="Proteomes" id="UP000308167"/>
    </source>
</evidence>
<dbReference type="InterPro" id="IPR035959">
    <property type="entry name" value="RutC-like_sf"/>
</dbReference>
<dbReference type="InterPro" id="IPR035709">
    <property type="entry name" value="YoaB-like"/>
</dbReference>
<name>A0ABY6TKF0_9PAST</name>
<dbReference type="CDD" id="cd06150">
    <property type="entry name" value="YjgF_YER057c_UK114_like_2"/>
    <property type="match status" value="1"/>
</dbReference>
<protein>
    <submittedName>
        <fullName evidence="1">Enamine/imine deaminase</fullName>
        <ecNumber evidence="1">3.5.4.-</ecNumber>
    </submittedName>
</protein>
<reference evidence="1 2" key="1">
    <citation type="submission" date="2019-05" db="EMBL/GenBank/DDBJ databases">
        <authorList>
            <consortium name="Pathogen Informatics"/>
        </authorList>
    </citation>
    <scope>NUCLEOTIDE SEQUENCE [LARGE SCALE GENOMIC DNA]</scope>
    <source>
        <strain evidence="1 2">NM319</strain>
    </source>
</reference>
<keyword evidence="1" id="KW-0378">Hydrolase</keyword>
<dbReference type="GO" id="GO:0016787">
    <property type="term" value="F:hydrolase activity"/>
    <property type="evidence" value="ECO:0007669"/>
    <property type="project" value="UniProtKB-KW"/>
</dbReference>
<dbReference type="Proteomes" id="UP000308167">
    <property type="component" value="Unassembled WGS sequence"/>
</dbReference>
<keyword evidence="2" id="KW-1185">Reference proteome</keyword>
<organism evidence="1 2">
    <name type="scientific">Actinobacillus porcinus</name>
    <dbReference type="NCBI Taxonomy" id="51048"/>
    <lineage>
        <taxon>Bacteria</taxon>
        <taxon>Pseudomonadati</taxon>
        <taxon>Pseudomonadota</taxon>
        <taxon>Gammaproteobacteria</taxon>
        <taxon>Pasteurellales</taxon>
        <taxon>Pasteurellaceae</taxon>
        <taxon>Actinobacillus</taxon>
    </lineage>
</organism>
<dbReference type="GeneID" id="86154997"/>
<comment type="caution">
    <text evidence="1">The sequence shown here is derived from an EMBL/GenBank/DDBJ whole genome shotgun (WGS) entry which is preliminary data.</text>
</comment>
<dbReference type="PANTHER" id="PTHR47328:SF1">
    <property type="entry name" value="RUTC FAMILY PROTEIN YOAB"/>
    <property type="match status" value="1"/>
</dbReference>
<dbReference type="InterPro" id="IPR006175">
    <property type="entry name" value="YjgF/YER057c/UK114"/>
</dbReference>
<dbReference type="EC" id="3.5.4.-" evidence="1"/>
<dbReference type="Gene3D" id="3.30.1330.40">
    <property type="entry name" value="RutC-like"/>
    <property type="match status" value="1"/>
</dbReference>
<dbReference type="Pfam" id="PF01042">
    <property type="entry name" value="Ribonuc_L-PSP"/>
    <property type="match status" value="1"/>
</dbReference>
<dbReference type="PANTHER" id="PTHR47328">
    <property type="match status" value="1"/>
</dbReference>